<proteinExistence type="predicted"/>
<feature type="region of interest" description="Disordered" evidence="1">
    <location>
        <begin position="1"/>
        <end position="32"/>
    </location>
</feature>
<keyword evidence="3" id="KW-1185">Reference proteome</keyword>
<organism evidence="2 3">
    <name type="scientific">Cannabis sativa</name>
    <name type="common">Hemp</name>
    <name type="synonym">Marijuana</name>
    <dbReference type="NCBI Taxonomy" id="3483"/>
    <lineage>
        <taxon>Eukaryota</taxon>
        <taxon>Viridiplantae</taxon>
        <taxon>Streptophyta</taxon>
        <taxon>Embryophyta</taxon>
        <taxon>Tracheophyta</taxon>
        <taxon>Spermatophyta</taxon>
        <taxon>Magnoliopsida</taxon>
        <taxon>eudicotyledons</taxon>
        <taxon>Gunneridae</taxon>
        <taxon>Pentapetalae</taxon>
        <taxon>rosids</taxon>
        <taxon>fabids</taxon>
        <taxon>Rosales</taxon>
        <taxon>Cannabaceae</taxon>
        <taxon>Cannabis</taxon>
    </lineage>
</organism>
<protein>
    <submittedName>
        <fullName evidence="2">Uncharacterized protein</fullName>
    </submittedName>
</protein>
<dbReference type="EnsemblPlants" id="evm.model.09.134">
    <property type="protein sequence ID" value="cds.evm.model.09.134"/>
    <property type="gene ID" value="evm.TU.09.134"/>
</dbReference>
<evidence type="ECO:0000256" key="1">
    <source>
        <dbReference type="SAM" id="MobiDB-lite"/>
    </source>
</evidence>
<evidence type="ECO:0000313" key="3">
    <source>
        <dbReference type="Proteomes" id="UP000596661"/>
    </source>
</evidence>
<feature type="region of interest" description="Disordered" evidence="1">
    <location>
        <begin position="74"/>
        <end position="116"/>
    </location>
</feature>
<name>A0A803QE48_CANSA</name>
<dbReference type="AlphaFoldDB" id="A0A803QE48"/>
<reference evidence="2" key="1">
    <citation type="submission" date="2018-11" db="EMBL/GenBank/DDBJ databases">
        <authorList>
            <person name="Grassa J C."/>
        </authorList>
    </citation>
    <scope>NUCLEOTIDE SEQUENCE [LARGE SCALE GENOMIC DNA]</scope>
</reference>
<dbReference type="Proteomes" id="UP000596661">
    <property type="component" value="Chromosome 9"/>
</dbReference>
<dbReference type="EMBL" id="UZAU01000718">
    <property type="status" value="NOT_ANNOTATED_CDS"/>
    <property type="molecule type" value="Genomic_DNA"/>
</dbReference>
<reference evidence="2" key="2">
    <citation type="submission" date="2021-03" db="UniProtKB">
        <authorList>
            <consortium name="EnsemblPlants"/>
        </authorList>
    </citation>
    <scope>IDENTIFICATION</scope>
</reference>
<sequence length="142" mass="16405">MGPWRSFNSQSKRSTSSEGTQNSGTGYEEPRMNICRPLSNLVGEDGAYDLTKYIPIVELENCQLRRRLEEANCRNTELERETAAATTTRENNTQNQPDPEERRPRDIPCNLRTRRHDPRLKILKRSISSVSFSRYRSNNTGE</sequence>
<accession>A0A803QE48</accession>
<dbReference type="Gramene" id="evm.model.09.134">
    <property type="protein sequence ID" value="cds.evm.model.09.134"/>
    <property type="gene ID" value="evm.TU.09.134"/>
</dbReference>
<evidence type="ECO:0000313" key="2">
    <source>
        <dbReference type="EnsemblPlants" id="cds.evm.model.09.134"/>
    </source>
</evidence>
<feature type="compositionally biased region" description="Low complexity" evidence="1">
    <location>
        <begin position="83"/>
        <end position="93"/>
    </location>
</feature>
<feature type="compositionally biased region" description="Polar residues" evidence="1">
    <location>
        <begin position="1"/>
        <end position="25"/>
    </location>
</feature>